<dbReference type="GO" id="GO:0009055">
    <property type="term" value="F:electron transfer activity"/>
    <property type="evidence" value="ECO:0007669"/>
    <property type="project" value="InterPro"/>
</dbReference>
<accession>U2E7Z4</accession>
<dbReference type="EMBL" id="AFNV02000006">
    <property type="protein sequence ID" value="ERJ19851.1"/>
    <property type="molecule type" value="Genomic_DNA"/>
</dbReference>
<feature type="domain" description="Cytochrome c" evidence="6">
    <location>
        <begin position="71"/>
        <end position="157"/>
    </location>
</feature>
<dbReference type="GO" id="GO:0046872">
    <property type="term" value="F:metal ion binding"/>
    <property type="evidence" value="ECO:0007669"/>
    <property type="project" value="UniProtKB-KW"/>
</dbReference>
<organism evidence="7 8">
    <name type="scientific">Salinisphaera shabanensis E1L3A</name>
    <dbReference type="NCBI Taxonomy" id="1033802"/>
    <lineage>
        <taxon>Bacteria</taxon>
        <taxon>Pseudomonadati</taxon>
        <taxon>Pseudomonadota</taxon>
        <taxon>Gammaproteobacteria</taxon>
        <taxon>Salinisphaerales</taxon>
        <taxon>Salinisphaeraceae</taxon>
        <taxon>Salinisphaera</taxon>
    </lineage>
</organism>
<evidence type="ECO:0000256" key="5">
    <source>
        <dbReference type="SAM" id="MobiDB-lite"/>
    </source>
</evidence>
<dbReference type="GO" id="GO:0020037">
    <property type="term" value="F:heme binding"/>
    <property type="evidence" value="ECO:0007669"/>
    <property type="project" value="InterPro"/>
</dbReference>
<evidence type="ECO:0000259" key="6">
    <source>
        <dbReference type="PROSITE" id="PS51007"/>
    </source>
</evidence>
<evidence type="ECO:0000256" key="3">
    <source>
        <dbReference type="ARBA" id="ARBA00023004"/>
    </source>
</evidence>
<reference evidence="7 8" key="2">
    <citation type="journal article" date="2013" name="PLoS ONE">
        <title>INDIGO - INtegrated Data Warehouse of MIcrobial GenOmes with Examples from the Red Sea Extremophiles.</title>
        <authorList>
            <person name="Alam I."/>
            <person name="Antunes A."/>
            <person name="Kamau A.A."/>
            <person name="Ba Alawi W."/>
            <person name="Kalkatawi M."/>
            <person name="Stingl U."/>
            <person name="Bajic V.B."/>
        </authorList>
    </citation>
    <scope>NUCLEOTIDE SEQUENCE [LARGE SCALE GENOMIC DNA]</scope>
    <source>
        <strain evidence="7 8">E1L3A</strain>
    </source>
</reference>
<dbReference type="GO" id="GO:0016491">
    <property type="term" value="F:oxidoreductase activity"/>
    <property type="evidence" value="ECO:0007669"/>
    <property type="project" value="UniProtKB-KW"/>
</dbReference>
<feature type="compositionally biased region" description="Basic and acidic residues" evidence="5">
    <location>
        <begin position="205"/>
        <end position="224"/>
    </location>
</feature>
<dbReference type="InterPro" id="IPR036909">
    <property type="entry name" value="Cyt_c-like_dom_sf"/>
</dbReference>
<evidence type="ECO:0000313" key="7">
    <source>
        <dbReference type="EMBL" id="ERJ19851.1"/>
    </source>
</evidence>
<evidence type="ECO:0000313" key="8">
    <source>
        <dbReference type="Proteomes" id="UP000006242"/>
    </source>
</evidence>
<protein>
    <submittedName>
        <fullName evidence="7">Cytochrome c oxidase subunit I protein</fullName>
        <ecNumber evidence="7">1.9.3.1</ecNumber>
    </submittedName>
</protein>
<dbReference type="SUPFAM" id="SSF46626">
    <property type="entry name" value="Cytochrome c"/>
    <property type="match status" value="1"/>
</dbReference>
<dbReference type="Gene3D" id="1.10.760.10">
    <property type="entry name" value="Cytochrome c-like domain"/>
    <property type="match status" value="1"/>
</dbReference>
<keyword evidence="3 4" id="KW-0408">Iron</keyword>
<keyword evidence="2 4" id="KW-0479">Metal-binding</keyword>
<evidence type="ECO:0000256" key="1">
    <source>
        <dbReference type="ARBA" id="ARBA00022617"/>
    </source>
</evidence>
<sequence>MRTWKIVIATLLVSLLIVGGAAAGVIYSGVYNVAATSDHWPITRWALQKTVHRSVEQQASGIEAPKLGSEDQLLAGAANFDAMCSDCHAPPGGQQSVAARGMYPRPPELTHAAKEKSPSEIFWVIKHGVKASGMPEWGSSHSDADMWAMTAFVEKLPGMSAADYDQMLARAEASGVGHHAIGGAPDHGGGNATREVDATTGSSKGHNDAHSAGSNEEHHDEGTKGPESGGDSTAGHDDGHAH</sequence>
<keyword evidence="1 4" id="KW-0349">Heme</keyword>
<evidence type="ECO:0000256" key="2">
    <source>
        <dbReference type="ARBA" id="ARBA00022723"/>
    </source>
</evidence>
<keyword evidence="8" id="KW-1185">Reference proteome</keyword>
<dbReference type="Pfam" id="PF13442">
    <property type="entry name" value="Cytochrome_CBB3"/>
    <property type="match status" value="1"/>
</dbReference>
<proteinExistence type="predicted"/>
<dbReference type="EC" id="1.9.3.1" evidence="7"/>
<gene>
    <name evidence="7" type="ORF">SSPSH_001016</name>
</gene>
<dbReference type="PROSITE" id="PS51007">
    <property type="entry name" value="CYTC"/>
    <property type="match status" value="1"/>
</dbReference>
<dbReference type="AlphaFoldDB" id="U2E7Z4"/>
<dbReference type="Proteomes" id="UP000006242">
    <property type="component" value="Unassembled WGS sequence"/>
</dbReference>
<name>U2E7Z4_9GAMM</name>
<comment type="caution">
    <text evidence="7">The sequence shown here is derived from an EMBL/GenBank/DDBJ whole genome shotgun (WGS) entry which is preliminary data.</text>
</comment>
<dbReference type="STRING" id="1033802.SSPSH_001016"/>
<keyword evidence="7" id="KW-0560">Oxidoreductase</keyword>
<dbReference type="eggNOG" id="COG2010">
    <property type="taxonomic scope" value="Bacteria"/>
</dbReference>
<reference evidence="7 8" key="1">
    <citation type="journal article" date="2011" name="J. Bacteriol.">
        <title>Genome sequence of Salinisphaera shabanensis, a gammaproteobacterium from the harsh, variable environment of the brine-seawater interface of the Shaban Deep in the Red Sea.</title>
        <authorList>
            <person name="Antunes A."/>
            <person name="Alam I."/>
            <person name="Bajic V.B."/>
            <person name="Stingl U."/>
        </authorList>
    </citation>
    <scope>NUCLEOTIDE SEQUENCE [LARGE SCALE GENOMIC DNA]</scope>
    <source>
        <strain evidence="7 8">E1L3A</strain>
    </source>
</reference>
<dbReference type="InterPro" id="IPR009056">
    <property type="entry name" value="Cyt_c-like_dom"/>
</dbReference>
<evidence type="ECO:0000256" key="4">
    <source>
        <dbReference type="PROSITE-ProRule" id="PRU00433"/>
    </source>
</evidence>
<feature type="region of interest" description="Disordered" evidence="5">
    <location>
        <begin position="178"/>
        <end position="242"/>
    </location>
</feature>